<name>A0AAP0E5U5_9MAGN</name>
<dbReference type="AlphaFoldDB" id="A0AAP0E5U5"/>
<accession>A0AAP0E5U5</accession>
<keyword evidence="2" id="KW-1185">Reference proteome</keyword>
<comment type="caution">
    <text evidence="1">The sequence shown here is derived from an EMBL/GenBank/DDBJ whole genome shotgun (WGS) entry which is preliminary data.</text>
</comment>
<evidence type="ECO:0000313" key="2">
    <source>
        <dbReference type="Proteomes" id="UP001420932"/>
    </source>
</evidence>
<sequence length="398" mass="45062">MPTQIPNPQQSIVSVSCSQLSFSLWSLSLTAFRLLLTALRSFSGHRSLIGHLRSPLSLFHCPLLSGHSVLSDRRFLALSLSYCFRRGRSSPNPKYLSSLRLWPQRGRWLCRRRLQKIGSSEALSRRRPTPHPKPSPNSSRFLSSLFTAIGALVAIKQQAFTGFRAANISSVKEVVELYGSEKSRESKCNVLCLDRVILLLLLWRDKATNRVVPVLVYWRIKYNGTFPEDDVVIVSIVILVGLFSIKVLAKHQRRRQELTQTTPNQSLEDEAMYYKVAGECPKGSVYNLRTLWRKKRRYLIRAGSEAKLLDSVSNLVSDPLLIRDGLETEYINSVSDPLLIRDRSETEYNNSVSDPLLIRDGLETECIYSFSDPLLIRDGSETELMLFVSDPSLISNGS</sequence>
<organism evidence="1 2">
    <name type="scientific">Stephania yunnanensis</name>
    <dbReference type="NCBI Taxonomy" id="152371"/>
    <lineage>
        <taxon>Eukaryota</taxon>
        <taxon>Viridiplantae</taxon>
        <taxon>Streptophyta</taxon>
        <taxon>Embryophyta</taxon>
        <taxon>Tracheophyta</taxon>
        <taxon>Spermatophyta</taxon>
        <taxon>Magnoliopsida</taxon>
        <taxon>Ranunculales</taxon>
        <taxon>Menispermaceae</taxon>
        <taxon>Menispermoideae</taxon>
        <taxon>Cissampelideae</taxon>
        <taxon>Stephania</taxon>
    </lineage>
</organism>
<dbReference type="EMBL" id="JBBNAF010000013">
    <property type="protein sequence ID" value="KAK9087184.1"/>
    <property type="molecule type" value="Genomic_DNA"/>
</dbReference>
<proteinExistence type="predicted"/>
<dbReference type="Proteomes" id="UP001420932">
    <property type="component" value="Unassembled WGS sequence"/>
</dbReference>
<reference evidence="1 2" key="1">
    <citation type="submission" date="2024-01" db="EMBL/GenBank/DDBJ databases">
        <title>Genome assemblies of Stephania.</title>
        <authorList>
            <person name="Yang L."/>
        </authorList>
    </citation>
    <scope>NUCLEOTIDE SEQUENCE [LARGE SCALE GENOMIC DNA]</scope>
    <source>
        <strain evidence="1">YNDBR</strain>
        <tissue evidence="1">Leaf</tissue>
    </source>
</reference>
<protein>
    <submittedName>
        <fullName evidence="1">Uncharacterized protein</fullName>
    </submittedName>
</protein>
<evidence type="ECO:0000313" key="1">
    <source>
        <dbReference type="EMBL" id="KAK9087184.1"/>
    </source>
</evidence>
<gene>
    <name evidence="1" type="ORF">Syun_029578</name>
</gene>